<dbReference type="AlphaFoldDB" id="A0A0C9VHX1"/>
<evidence type="ECO:0000313" key="2">
    <source>
        <dbReference type="EMBL" id="KIJ37125.1"/>
    </source>
</evidence>
<name>A0A0C9VHX1_SPHS4</name>
<feature type="region of interest" description="Disordered" evidence="1">
    <location>
        <begin position="47"/>
        <end position="100"/>
    </location>
</feature>
<proteinExistence type="predicted"/>
<evidence type="ECO:0000256" key="1">
    <source>
        <dbReference type="SAM" id="MobiDB-lite"/>
    </source>
</evidence>
<sequence>MPQILADIIDIAFPGTKHKAVGGSPIKGCKLANTNWLADNEIKIIRESSTMPSTPRSLSNQCREDFTIPDNFNKDTPETPTKRKKANDDGNRESSTVSRK</sequence>
<dbReference type="EMBL" id="KN837172">
    <property type="protein sequence ID" value="KIJ37125.1"/>
    <property type="molecule type" value="Genomic_DNA"/>
</dbReference>
<dbReference type="HOGENOM" id="CLU_2307871_0_0_1"/>
<feature type="compositionally biased region" description="Polar residues" evidence="1">
    <location>
        <begin position="47"/>
        <end position="61"/>
    </location>
</feature>
<dbReference type="Proteomes" id="UP000054279">
    <property type="component" value="Unassembled WGS sequence"/>
</dbReference>
<organism evidence="2 3">
    <name type="scientific">Sphaerobolus stellatus (strain SS14)</name>
    <dbReference type="NCBI Taxonomy" id="990650"/>
    <lineage>
        <taxon>Eukaryota</taxon>
        <taxon>Fungi</taxon>
        <taxon>Dikarya</taxon>
        <taxon>Basidiomycota</taxon>
        <taxon>Agaricomycotina</taxon>
        <taxon>Agaricomycetes</taxon>
        <taxon>Phallomycetidae</taxon>
        <taxon>Geastrales</taxon>
        <taxon>Sphaerobolaceae</taxon>
        <taxon>Sphaerobolus</taxon>
    </lineage>
</organism>
<accession>A0A0C9VHX1</accession>
<evidence type="ECO:0000313" key="3">
    <source>
        <dbReference type="Proteomes" id="UP000054279"/>
    </source>
</evidence>
<protein>
    <submittedName>
        <fullName evidence="2">Unplaced genomic scaffold SPHSTscaffold_97, whole genome shotgun sequence</fullName>
    </submittedName>
</protein>
<keyword evidence="3" id="KW-1185">Reference proteome</keyword>
<gene>
    <name evidence="2" type="ORF">M422DRAFT_260514</name>
</gene>
<feature type="compositionally biased region" description="Basic and acidic residues" evidence="1">
    <location>
        <begin position="62"/>
        <end position="92"/>
    </location>
</feature>
<reference evidence="2 3" key="1">
    <citation type="submission" date="2014-06" db="EMBL/GenBank/DDBJ databases">
        <title>Evolutionary Origins and Diversification of the Mycorrhizal Mutualists.</title>
        <authorList>
            <consortium name="DOE Joint Genome Institute"/>
            <consortium name="Mycorrhizal Genomics Consortium"/>
            <person name="Kohler A."/>
            <person name="Kuo A."/>
            <person name="Nagy L.G."/>
            <person name="Floudas D."/>
            <person name="Copeland A."/>
            <person name="Barry K.W."/>
            <person name="Cichocki N."/>
            <person name="Veneault-Fourrey C."/>
            <person name="LaButti K."/>
            <person name="Lindquist E.A."/>
            <person name="Lipzen A."/>
            <person name="Lundell T."/>
            <person name="Morin E."/>
            <person name="Murat C."/>
            <person name="Riley R."/>
            <person name="Ohm R."/>
            <person name="Sun H."/>
            <person name="Tunlid A."/>
            <person name="Henrissat B."/>
            <person name="Grigoriev I.V."/>
            <person name="Hibbett D.S."/>
            <person name="Martin F."/>
        </authorList>
    </citation>
    <scope>NUCLEOTIDE SEQUENCE [LARGE SCALE GENOMIC DNA]</scope>
    <source>
        <strain evidence="2 3">SS14</strain>
    </source>
</reference>